<organism evidence="1 2">
    <name type="scientific">Eubacterium plexicaudatum ASF492</name>
    <dbReference type="NCBI Taxonomy" id="1235802"/>
    <lineage>
        <taxon>Bacteria</taxon>
        <taxon>Bacillati</taxon>
        <taxon>Bacillota</taxon>
        <taxon>Clostridia</taxon>
        <taxon>Eubacteriales</taxon>
        <taxon>Eubacteriaceae</taxon>
        <taxon>Eubacterium</taxon>
    </lineage>
</organism>
<gene>
    <name evidence="1" type="ORF">C823_01773</name>
</gene>
<reference evidence="1 2" key="1">
    <citation type="journal article" date="2014" name="Genome Announc.">
        <title>Draft genome sequences of the altered schaedler flora, a defined bacterial community from gnotobiotic mice.</title>
        <authorList>
            <person name="Wannemuehler M.J."/>
            <person name="Overstreet A.M."/>
            <person name="Ward D.V."/>
            <person name="Phillips G.J."/>
        </authorList>
    </citation>
    <scope>NUCLEOTIDE SEQUENCE [LARGE SCALE GENOMIC DNA]</scope>
    <source>
        <strain evidence="1 2">ASF492</strain>
    </source>
</reference>
<proteinExistence type="predicted"/>
<sequence>MNGLFEKIYDEVICYEKDVTALNQAMEKKNNELSLKYQDRLDEKEREGLVDILDDIAVSAGKEGFYMGVCYAFGGMFALLKE</sequence>
<evidence type="ECO:0000313" key="1">
    <source>
        <dbReference type="EMBL" id="EMZ29680.1"/>
    </source>
</evidence>
<dbReference type="PATRIC" id="fig|1235802.3.peg.1878"/>
<dbReference type="OrthoDB" id="3035590at2"/>
<dbReference type="Proteomes" id="UP000012589">
    <property type="component" value="Unassembled WGS sequence"/>
</dbReference>
<name>N2AU56_9FIRM</name>
<evidence type="ECO:0000313" key="2">
    <source>
        <dbReference type="Proteomes" id="UP000012589"/>
    </source>
</evidence>
<protein>
    <submittedName>
        <fullName evidence="1">Uncharacterized protein</fullName>
    </submittedName>
</protein>
<dbReference type="HOGENOM" id="CLU_2553189_0_0_9"/>
<keyword evidence="2" id="KW-1185">Reference proteome</keyword>
<dbReference type="AlphaFoldDB" id="N2AU56"/>
<dbReference type="EMBL" id="AQFT01000056">
    <property type="protein sequence ID" value="EMZ29680.1"/>
    <property type="molecule type" value="Genomic_DNA"/>
</dbReference>
<comment type="caution">
    <text evidence="1">The sequence shown here is derived from an EMBL/GenBank/DDBJ whole genome shotgun (WGS) entry which is preliminary data.</text>
</comment>
<accession>N2AU56</accession>